<protein>
    <submittedName>
        <fullName evidence="3">ISAs1 family transposase</fullName>
    </submittedName>
</protein>
<name>A0ABY7MFR2_9BRAD</name>
<keyword evidence="4" id="KW-1185">Reference proteome</keyword>
<sequence length="365" mass="40547">MDRFSECFEDLPDPRADNALHDLTELLFIALMATLCGATSCTDMALFARLKAYLWQDVLVLKHGLPSHDTFSRVFRMLDPKAFEAAFRRFMEAFAQGAQIARPQGVIALDGKALRRGYESGKSHMPPVMVTAWAAQTRMALANVLAPNNNEAAGVLQLLELLQLKGCVVTADALHCHRGMAKQIVTQGGDYVLAVKENQPALLADAKAAIAAAARKGKKPVATADADHGRKERRSALVVPVKDMAEKHNFPALKAVARITSKRGKDKAVERYFLMSQNYSRTQVLRIVRTHWTIENGLHWPLDVILDEDLARNRKDNGPANLAVLRRLALNVARAHPDSTISLRLKLKRAGWNDAFFFELLGHMR</sequence>
<evidence type="ECO:0000313" key="3">
    <source>
        <dbReference type="EMBL" id="WBL76786.1"/>
    </source>
</evidence>
<dbReference type="InterPro" id="IPR047647">
    <property type="entry name" value="ISAs1_transpos"/>
</dbReference>
<evidence type="ECO:0000259" key="1">
    <source>
        <dbReference type="Pfam" id="PF01609"/>
    </source>
</evidence>
<gene>
    <name evidence="3" type="ORF">I3J27_27725</name>
</gene>
<dbReference type="NCBIfam" id="NF033564">
    <property type="entry name" value="transpos_ISAs1"/>
    <property type="match status" value="1"/>
</dbReference>
<dbReference type="Pfam" id="PF13808">
    <property type="entry name" value="DDE_Tnp_1_assoc"/>
    <property type="match status" value="1"/>
</dbReference>
<dbReference type="EMBL" id="CP089391">
    <property type="protein sequence ID" value="WBL76786.1"/>
    <property type="molecule type" value="Genomic_DNA"/>
</dbReference>
<dbReference type="InterPro" id="IPR032806">
    <property type="entry name" value="YbfD_N"/>
</dbReference>
<feature type="domain" description="H repeat-associated protein N-terminal" evidence="2">
    <location>
        <begin position="6"/>
        <end position="91"/>
    </location>
</feature>
<evidence type="ECO:0000313" key="4">
    <source>
        <dbReference type="Proteomes" id="UP001179614"/>
    </source>
</evidence>
<dbReference type="PANTHER" id="PTHR30298">
    <property type="entry name" value="H REPEAT-ASSOCIATED PREDICTED TRANSPOSASE"/>
    <property type="match status" value="1"/>
</dbReference>
<organism evidence="3 4">
    <name type="scientific">Bradyrhizobium xenonodulans</name>
    <dbReference type="NCBI Taxonomy" id="2736875"/>
    <lineage>
        <taxon>Bacteria</taxon>
        <taxon>Pseudomonadati</taxon>
        <taxon>Pseudomonadota</taxon>
        <taxon>Alphaproteobacteria</taxon>
        <taxon>Hyphomicrobiales</taxon>
        <taxon>Nitrobacteraceae</taxon>
        <taxon>Bradyrhizobium</taxon>
    </lineage>
</organism>
<dbReference type="Proteomes" id="UP001179614">
    <property type="component" value="Chromosome"/>
</dbReference>
<dbReference type="PANTHER" id="PTHR30298:SF0">
    <property type="entry name" value="PROTEIN YBFL-RELATED"/>
    <property type="match status" value="1"/>
</dbReference>
<feature type="domain" description="Transposase IS4-like" evidence="1">
    <location>
        <begin position="104"/>
        <end position="331"/>
    </location>
</feature>
<accession>A0ABY7MFR2</accession>
<proteinExistence type="predicted"/>
<dbReference type="RefSeq" id="WP_270162060.1">
    <property type="nucleotide sequence ID" value="NZ_CP089391.1"/>
</dbReference>
<evidence type="ECO:0000259" key="2">
    <source>
        <dbReference type="Pfam" id="PF13808"/>
    </source>
</evidence>
<reference evidence="3" key="1">
    <citation type="submission" date="2021-12" db="EMBL/GenBank/DDBJ databases">
        <title>Bradyrhizobium xenonodulans sp. nov.</title>
        <authorList>
            <person name="Claassens R."/>
            <person name="Venter S.N."/>
            <person name="Beukes C.W."/>
            <person name="Stepkowski T."/>
            <person name="Steenkamp E.T."/>
        </authorList>
    </citation>
    <scope>NUCLEOTIDE SEQUENCE</scope>
    <source>
        <strain evidence="3">14AB</strain>
    </source>
</reference>
<dbReference type="Pfam" id="PF01609">
    <property type="entry name" value="DDE_Tnp_1"/>
    <property type="match status" value="1"/>
</dbReference>
<dbReference type="InterPro" id="IPR051698">
    <property type="entry name" value="Transposase_11-like"/>
</dbReference>
<dbReference type="InterPro" id="IPR002559">
    <property type="entry name" value="Transposase_11"/>
</dbReference>